<dbReference type="KEGG" id="emt:CPZ25_004575"/>
<gene>
    <name evidence="3" type="ORF">CPZ25_004575</name>
</gene>
<dbReference type="InterPro" id="IPR050287">
    <property type="entry name" value="MTA/SAH_deaminase"/>
</dbReference>
<evidence type="ECO:0000313" key="3">
    <source>
        <dbReference type="EMBL" id="QCT70628.1"/>
    </source>
</evidence>
<dbReference type="Gene3D" id="3.20.20.140">
    <property type="entry name" value="Metal-dependent hydrolases"/>
    <property type="match status" value="1"/>
</dbReference>
<dbReference type="PANTHER" id="PTHR43794:SF11">
    <property type="entry name" value="AMIDOHYDROLASE-RELATED DOMAIN-CONTAINING PROTEIN"/>
    <property type="match status" value="1"/>
</dbReference>
<accession>A0A2A5TAC3</accession>
<keyword evidence="1 3" id="KW-0378">Hydrolase</keyword>
<dbReference type="AlphaFoldDB" id="A0A2A5TAC3"/>
<dbReference type="RefSeq" id="WP_096919707.1">
    <property type="nucleotide sequence ID" value="NZ_CP029487.1"/>
</dbReference>
<feature type="domain" description="Amidohydrolase-related" evidence="2">
    <location>
        <begin position="56"/>
        <end position="411"/>
    </location>
</feature>
<reference evidence="3 4" key="1">
    <citation type="submission" date="2018-05" db="EMBL/GenBank/DDBJ databases">
        <title>Genome comparison of Eubacterium sp.</title>
        <authorList>
            <person name="Feng Y."/>
            <person name="Sanchez-Andrea I."/>
            <person name="Stams A.J.M."/>
            <person name="De Vos W.M."/>
        </authorList>
    </citation>
    <scope>NUCLEOTIDE SEQUENCE [LARGE SCALE GENOMIC DNA]</scope>
    <source>
        <strain evidence="3 4">YI</strain>
    </source>
</reference>
<dbReference type="Gene3D" id="2.30.40.10">
    <property type="entry name" value="Urease, subunit C, domain 1"/>
    <property type="match status" value="1"/>
</dbReference>
<dbReference type="NCBIfam" id="TIGR03314">
    <property type="entry name" value="Se_ssnA"/>
    <property type="match status" value="1"/>
</dbReference>
<dbReference type="InterPro" id="IPR032466">
    <property type="entry name" value="Metal_Hydrolase"/>
</dbReference>
<keyword evidence="4" id="KW-1185">Reference proteome</keyword>
<evidence type="ECO:0000259" key="2">
    <source>
        <dbReference type="Pfam" id="PF01979"/>
    </source>
</evidence>
<dbReference type="EMBL" id="CP029487">
    <property type="protein sequence ID" value="QCT70628.1"/>
    <property type="molecule type" value="Genomic_DNA"/>
</dbReference>
<protein>
    <submittedName>
        <fullName evidence="3">Putative aminohydrolase SsnA</fullName>
    </submittedName>
</protein>
<dbReference type="SUPFAM" id="SSF51338">
    <property type="entry name" value="Composite domain of metallo-dependent hydrolases"/>
    <property type="match status" value="1"/>
</dbReference>
<name>A0A2A5TAC3_EUBML</name>
<dbReference type="Proteomes" id="UP000218387">
    <property type="component" value="Chromosome"/>
</dbReference>
<dbReference type="InterPro" id="IPR017700">
    <property type="entry name" value="Aminohydrolase_SsnA"/>
</dbReference>
<dbReference type="InterPro" id="IPR011059">
    <property type="entry name" value="Metal-dep_hydrolase_composite"/>
</dbReference>
<dbReference type="CDD" id="cd01298">
    <property type="entry name" value="ATZ_TRZ_like"/>
    <property type="match status" value="1"/>
</dbReference>
<dbReference type="PANTHER" id="PTHR43794">
    <property type="entry name" value="AMINOHYDROLASE SSNA-RELATED"/>
    <property type="match status" value="1"/>
</dbReference>
<dbReference type="NCBIfam" id="NF005540">
    <property type="entry name" value="PRK07203.1"/>
    <property type="match status" value="1"/>
</dbReference>
<evidence type="ECO:0000313" key="4">
    <source>
        <dbReference type="Proteomes" id="UP000218387"/>
    </source>
</evidence>
<dbReference type="Pfam" id="PF01979">
    <property type="entry name" value="Amidohydro_1"/>
    <property type="match status" value="1"/>
</dbReference>
<dbReference type="GO" id="GO:0016810">
    <property type="term" value="F:hydrolase activity, acting on carbon-nitrogen (but not peptide) bonds"/>
    <property type="evidence" value="ECO:0007669"/>
    <property type="project" value="InterPro"/>
</dbReference>
<organism evidence="3 4">
    <name type="scientific">Eubacterium maltosivorans</name>
    <dbReference type="NCBI Taxonomy" id="2041044"/>
    <lineage>
        <taxon>Bacteria</taxon>
        <taxon>Bacillati</taxon>
        <taxon>Bacillota</taxon>
        <taxon>Clostridia</taxon>
        <taxon>Eubacteriales</taxon>
        <taxon>Eubacteriaceae</taxon>
        <taxon>Eubacterium</taxon>
    </lineage>
</organism>
<proteinExistence type="predicted"/>
<sequence length="444" mass="49293">MILIGNGRLITRDEKNTYLNNGCVAVEGDEIVNVAFTEELKKQYPDAEFIDAKGGVIMPGLINTHNHIYSTFARGLSIKGFNPQNFMDILDGQWWTIDRNLTNEDNKYSAYDTYINCIKQGVTTVVDHHASYGEIKDSLFTIADVAKELGVRTSLCYEVSDRDGADKMKAAVKENIDFIKAAHEDKTGMVHGMLGLHAAFTLTDETLDYCNAEKPDYAGYHVHVAEGLDDVYDSLEKYGKRVVNRLFDKNILGKNTIAVHCIHINGEEMAILKDTDTMVVHNPESNMGNAVGCPPVLQLVKRGILVGLGTDGYTNDMIESYKVANILHKHFNCDPNVAWGEIPQMLFNNNPAIAKRLFGKTLGVLTPGAAADIIVTDYTPTTPMNADNYNSHILFGMCGRSVITTMINGKVLMKDRELLNIDEEAILAKSRETAKKLADRINHR</sequence>
<dbReference type="SUPFAM" id="SSF51556">
    <property type="entry name" value="Metallo-dependent hydrolases"/>
    <property type="match status" value="1"/>
</dbReference>
<evidence type="ECO:0000256" key="1">
    <source>
        <dbReference type="ARBA" id="ARBA00022801"/>
    </source>
</evidence>
<dbReference type="InterPro" id="IPR006680">
    <property type="entry name" value="Amidohydro-rel"/>
</dbReference>